<keyword evidence="4" id="KW-1185">Reference proteome</keyword>
<evidence type="ECO:0000313" key="3">
    <source>
        <dbReference type="EMBL" id="QEC77876.1"/>
    </source>
</evidence>
<dbReference type="AlphaFoldDB" id="A0A5B8W4N2"/>
<gene>
    <name evidence="3" type="ORF">FSB76_18745</name>
</gene>
<dbReference type="RefSeq" id="WP_147055975.1">
    <property type="nucleotide sequence ID" value="NZ_CP042437.1"/>
</dbReference>
<evidence type="ECO:0000256" key="1">
    <source>
        <dbReference type="SAM" id="Phobius"/>
    </source>
</evidence>
<dbReference type="InterPro" id="IPR036514">
    <property type="entry name" value="SGNH_hydro_sf"/>
</dbReference>
<dbReference type="EMBL" id="CP042437">
    <property type="protein sequence ID" value="QEC77876.1"/>
    <property type="molecule type" value="Genomic_DNA"/>
</dbReference>
<dbReference type="OrthoDB" id="9790057at2"/>
<dbReference type="SUPFAM" id="SSF52266">
    <property type="entry name" value="SGNH hydrolase"/>
    <property type="match status" value="1"/>
</dbReference>
<keyword evidence="1" id="KW-0812">Transmembrane</keyword>
<name>A0A5B8W4N2_9SPHI</name>
<dbReference type="PANTHER" id="PTHR30383">
    <property type="entry name" value="THIOESTERASE 1/PROTEASE 1/LYSOPHOSPHOLIPASE L1"/>
    <property type="match status" value="1"/>
</dbReference>
<dbReference type="PANTHER" id="PTHR30383:SF5">
    <property type="entry name" value="SGNH HYDROLASE-TYPE ESTERASE DOMAIN-CONTAINING PROTEIN"/>
    <property type="match status" value="1"/>
</dbReference>
<evidence type="ECO:0000259" key="2">
    <source>
        <dbReference type="Pfam" id="PF13472"/>
    </source>
</evidence>
<proteinExistence type="predicted"/>
<protein>
    <recommendedName>
        <fullName evidence="2">SGNH hydrolase-type esterase domain-containing protein</fullName>
    </recommendedName>
</protein>
<dbReference type="InterPro" id="IPR013830">
    <property type="entry name" value="SGNH_hydro"/>
</dbReference>
<dbReference type="InterPro" id="IPR051532">
    <property type="entry name" value="Ester_Hydrolysis_Enzymes"/>
</dbReference>
<accession>A0A5B8W4N2</accession>
<sequence>MPVNKKVIYKWLFAVSVMLNLVTAGYFIDRKVYFGYMRRHQFEKQKWDALFSTQTDNQEIIFIGTSLTEGFALRSTFDNIHLKNMGFAGLETDEILKNLKRIIVRKPPKIFLEAGINDVRNGKSMDNAYNNFVQMCTVVKAVSPATRLYVQSVLPTLNNQFNQKIKDYNRKLASYCLANHVIYIDMYNGFLVDNKLNALATTDGTHLTSYGYYLWKKQMEKYITE</sequence>
<dbReference type="GO" id="GO:0004622">
    <property type="term" value="F:phosphatidylcholine lysophospholipase activity"/>
    <property type="evidence" value="ECO:0007669"/>
    <property type="project" value="TreeGrafter"/>
</dbReference>
<dbReference type="KEGG" id="mgk:FSB76_18745"/>
<organism evidence="3 4">
    <name type="scientific">Mucilaginibacter ginsenosidivorax</name>
    <dbReference type="NCBI Taxonomy" id="862126"/>
    <lineage>
        <taxon>Bacteria</taxon>
        <taxon>Pseudomonadati</taxon>
        <taxon>Bacteroidota</taxon>
        <taxon>Sphingobacteriia</taxon>
        <taxon>Sphingobacteriales</taxon>
        <taxon>Sphingobacteriaceae</taxon>
        <taxon>Mucilaginibacter</taxon>
    </lineage>
</organism>
<evidence type="ECO:0000313" key="4">
    <source>
        <dbReference type="Proteomes" id="UP000321362"/>
    </source>
</evidence>
<dbReference type="Gene3D" id="3.40.50.1110">
    <property type="entry name" value="SGNH hydrolase"/>
    <property type="match status" value="1"/>
</dbReference>
<feature type="transmembrane region" description="Helical" evidence="1">
    <location>
        <begin position="7"/>
        <end position="28"/>
    </location>
</feature>
<keyword evidence="1" id="KW-1133">Transmembrane helix</keyword>
<feature type="domain" description="SGNH hydrolase-type esterase" evidence="2">
    <location>
        <begin position="80"/>
        <end position="212"/>
    </location>
</feature>
<dbReference type="Pfam" id="PF13472">
    <property type="entry name" value="Lipase_GDSL_2"/>
    <property type="match status" value="1"/>
</dbReference>
<keyword evidence="1" id="KW-0472">Membrane</keyword>
<dbReference type="Proteomes" id="UP000321362">
    <property type="component" value="Chromosome"/>
</dbReference>
<reference evidence="3 4" key="1">
    <citation type="journal article" date="2013" name="J. Microbiol.">
        <title>Mucilaginibacter ginsenosidivorax sp. nov., with ginsenoside converting activity isolated from sediment.</title>
        <authorList>
            <person name="Kim J.K."/>
            <person name="Choi T.E."/>
            <person name="Liu Q.M."/>
            <person name="Park H.Y."/>
            <person name="Yi T.H."/>
            <person name="Yoon M.H."/>
            <person name="Kim S.C."/>
            <person name="Im W.T."/>
        </authorList>
    </citation>
    <scope>NUCLEOTIDE SEQUENCE [LARGE SCALE GENOMIC DNA]</scope>
    <source>
        <strain evidence="3 4">KHI28</strain>
    </source>
</reference>